<comment type="caution">
    <text evidence="4">The sequence shown here is derived from an EMBL/GenBank/DDBJ whole genome shotgun (WGS) entry which is preliminary data.</text>
</comment>
<keyword evidence="2" id="KW-0732">Signal</keyword>
<gene>
    <name evidence="4" type="ORF">VT52_018225</name>
</gene>
<dbReference type="InterPro" id="IPR025326">
    <property type="entry name" value="DUF4232"/>
</dbReference>
<evidence type="ECO:0000313" key="4">
    <source>
        <dbReference type="EMBL" id="OIK26202.1"/>
    </source>
</evidence>
<feature type="chain" id="PRO_5009631976" description="DUF4232 domain-containing protein" evidence="2">
    <location>
        <begin position="29"/>
        <end position="255"/>
    </location>
</feature>
<sequence>MRMRAAIAVPLASAAVAALWLAAPPGQAAVRAPRVAPCVQGELALRAAAVPHRPTVVRVSVTNRSGRTCAVDRVPLVTFGGLDGAALPVPGNATGRLRLAPGATVHADVRTVVRAADPQARRASSVTVGDWAGRWGRVFAPARLGTGVQVPVWEPVTTSWQPSAAAADRALGLGAGTRTSPKPAPSGPTPGPTPAPTASSPTASSPTGRSPHRPDRAGPSTVGPAPTSPSASGATPTSPAATGPSPGVSPSSSPS</sequence>
<evidence type="ECO:0000259" key="3">
    <source>
        <dbReference type="Pfam" id="PF14016"/>
    </source>
</evidence>
<feature type="compositionally biased region" description="Low complexity" evidence="1">
    <location>
        <begin position="218"/>
        <end position="255"/>
    </location>
</feature>
<feature type="signal peptide" evidence="2">
    <location>
        <begin position="1"/>
        <end position="28"/>
    </location>
</feature>
<evidence type="ECO:0000313" key="5">
    <source>
        <dbReference type="Proteomes" id="UP000034838"/>
    </source>
</evidence>
<evidence type="ECO:0000256" key="2">
    <source>
        <dbReference type="SAM" id="SignalP"/>
    </source>
</evidence>
<feature type="domain" description="DUF4232" evidence="3">
    <location>
        <begin position="38"/>
        <end position="151"/>
    </location>
</feature>
<proteinExistence type="predicted"/>
<accession>A0A1J4PZQ9</accession>
<evidence type="ECO:0000256" key="1">
    <source>
        <dbReference type="SAM" id="MobiDB-lite"/>
    </source>
</evidence>
<dbReference type="AlphaFoldDB" id="A0A1J4PZQ9"/>
<feature type="compositionally biased region" description="Low complexity" evidence="1">
    <location>
        <begin position="196"/>
        <end position="209"/>
    </location>
</feature>
<feature type="compositionally biased region" description="Pro residues" evidence="1">
    <location>
        <begin position="182"/>
        <end position="195"/>
    </location>
</feature>
<dbReference type="Pfam" id="PF14016">
    <property type="entry name" value="DUF4232"/>
    <property type="match status" value="1"/>
</dbReference>
<dbReference type="OrthoDB" id="4211455at2"/>
<name>A0A1J4PZQ9_9ACTN</name>
<dbReference type="EMBL" id="LBDA02000039">
    <property type="protein sequence ID" value="OIK26202.1"/>
    <property type="molecule type" value="Genomic_DNA"/>
</dbReference>
<organism evidence="4 5">
    <name type="scientific">Streptomyces malaysiense</name>
    <dbReference type="NCBI Taxonomy" id="1428626"/>
    <lineage>
        <taxon>Bacteria</taxon>
        <taxon>Bacillati</taxon>
        <taxon>Actinomycetota</taxon>
        <taxon>Actinomycetes</taxon>
        <taxon>Kitasatosporales</taxon>
        <taxon>Streptomycetaceae</taxon>
        <taxon>Streptomyces</taxon>
    </lineage>
</organism>
<keyword evidence="5" id="KW-1185">Reference proteome</keyword>
<reference evidence="4" key="1">
    <citation type="submission" date="2016-10" db="EMBL/GenBank/DDBJ databases">
        <title>Genome sequence of Streptomyces malaysiense MUSC 136.</title>
        <authorList>
            <person name="Lee L.-H."/>
            <person name="Ser H.-L."/>
        </authorList>
    </citation>
    <scope>NUCLEOTIDE SEQUENCE [LARGE SCALE GENOMIC DNA]</scope>
    <source>
        <strain evidence="4">MUSC 136</strain>
    </source>
</reference>
<dbReference type="Proteomes" id="UP000034838">
    <property type="component" value="Unassembled WGS sequence"/>
</dbReference>
<feature type="region of interest" description="Disordered" evidence="1">
    <location>
        <begin position="173"/>
        <end position="255"/>
    </location>
</feature>
<protein>
    <recommendedName>
        <fullName evidence="3">DUF4232 domain-containing protein</fullName>
    </recommendedName>
</protein>